<organism evidence="4 5">
    <name type="scientific">Paraconexibacter antarcticus</name>
    <dbReference type="NCBI Taxonomy" id="2949664"/>
    <lineage>
        <taxon>Bacteria</taxon>
        <taxon>Bacillati</taxon>
        <taxon>Actinomycetota</taxon>
        <taxon>Thermoleophilia</taxon>
        <taxon>Solirubrobacterales</taxon>
        <taxon>Paraconexibacteraceae</taxon>
        <taxon>Paraconexibacter</taxon>
    </lineage>
</organism>
<dbReference type="SUPFAM" id="SSF52540">
    <property type="entry name" value="P-loop containing nucleoside triphosphate hydrolases"/>
    <property type="match status" value="1"/>
</dbReference>
<keyword evidence="2" id="KW-0067">ATP-binding</keyword>
<dbReference type="SMART" id="SM00382">
    <property type="entry name" value="AAA"/>
    <property type="match status" value="1"/>
</dbReference>
<gene>
    <name evidence="4" type="ORF">NBH00_01760</name>
</gene>
<reference evidence="4 5" key="1">
    <citation type="submission" date="2022-06" db="EMBL/GenBank/DDBJ databases">
        <title>Paraconexibacter antarcticus.</title>
        <authorList>
            <person name="Kim C.S."/>
        </authorList>
    </citation>
    <scope>NUCLEOTIDE SEQUENCE [LARGE SCALE GENOMIC DNA]</scope>
    <source>
        <strain evidence="4 5">02-257</strain>
    </source>
</reference>
<keyword evidence="1" id="KW-0547">Nucleotide-binding</keyword>
<dbReference type="PANTHER" id="PTHR16305:SF28">
    <property type="entry name" value="GUANYLATE CYCLASE DOMAIN-CONTAINING PROTEIN"/>
    <property type="match status" value="1"/>
</dbReference>
<dbReference type="InterPro" id="IPR041664">
    <property type="entry name" value="AAA_16"/>
</dbReference>
<dbReference type="InterPro" id="IPR003593">
    <property type="entry name" value="AAA+_ATPase"/>
</dbReference>
<accession>A0ABY5DTY8</accession>
<dbReference type="PANTHER" id="PTHR16305">
    <property type="entry name" value="TESTICULAR SOLUBLE ADENYLYL CYCLASE"/>
    <property type="match status" value="1"/>
</dbReference>
<sequence length="1098" mass="114518">MRSLAAACDGHGSLVLISGEPGIGKTTLAGALAWPAGEAGATMIWGRCWDAGGAPAYWPWRQVVRVLAEELADAELQAAAGAGARWLVHVAPELDARLPGDAPAIPGESQQATFALFEALQAFLRACAARRPLVVALDDLHAADVASLRALDFLARSIAESAILVVATVQEVPLHRRADAVAIAETLERRAERMPLGGLDEAAIGALMAADRGAPVPDQLVRLVHGRAAGNPLFATELARLRPDEDGGGAALPGGVQAAVRDRLAALGDDGLRVLTDAAVIGQEFRILTLERVARVSRAALLDLLDEAESLGVVVLVDESGRYRFRHGLLRDTLYGSLRRVARAEAHLRVGAVLEELRQAGAADRHVSELAHHFVEAASLGDPLPAIRFSRAAGDRATAVFAFEQAADHYATALRVMELGEPDDAARGQVLLELGRAQIAAANPDGEATLLEAAALARDRGDVTLLADVALSYGPYALSPGTVDEQWTGLLEQAIAAVGTSDPARRARLLAQLGRALYFSPGHSARRLELADESIALARAAADPATLAVVLSDAHVAAWNVDRTEENLVLIAELQQLLSEQGDPRAALPSLVRSIDLHLELGDIANASIALERLEARAADLSDLRAGVIGRLHRSRQALIEGRFAEVPGRLQAALAEGASLHYSPVPVIAGGQTFCLRLLCGGLEELAPMARQAADAAPGMGVWRAALAVAQLELGHEQEARQALDRAAVDGFARVERDSFFLVSLGLWSEVAFRTGAAEYAAHLTELLEPFAGRMLATTGGAFFGPVTRTLGQAAALAGDVDGALRWLAAAREQARGMGAAPSVVLAEVDEAAVLVAAGDARATAVLDAAEAGAVALGMAPYVARVAALRERLGEATAAAVVADAPVVPSTGPARGRLVREGDTWALALDDRAVRLKDGKGVRYLAALLAHPGVELHALDLVGGGGNGGSNGNGRADADAGAAVAAGLAVRADSGDAGPLLDDAAKAAYRERITDLREAVEEAERFHDPERAAAAREELEALVAQLAGAVGLGGRDRVAGSAAERARVNVTRALRSTLKRIAEHDPALGGEIEACVRTGTLCSYEPSRLHPVVWEVG</sequence>
<evidence type="ECO:0000256" key="1">
    <source>
        <dbReference type="ARBA" id="ARBA00022741"/>
    </source>
</evidence>
<dbReference type="Proteomes" id="UP001056035">
    <property type="component" value="Chromosome"/>
</dbReference>
<keyword evidence="5" id="KW-1185">Reference proteome</keyword>
<dbReference type="EMBL" id="CP098502">
    <property type="protein sequence ID" value="UTI64945.1"/>
    <property type="molecule type" value="Genomic_DNA"/>
</dbReference>
<dbReference type="Pfam" id="PF13191">
    <property type="entry name" value="AAA_16"/>
    <property type="match status" value="1"/>
</dbReference>
<proteinExistence type="predicted"/>
<dbReference type="InterPro" id="IPR027417">
    <property type="entry name" value="P-loop_NTPase"/>
</dbReference>
<feature type="domain" description="AAA+ ATPase" evidence="3">
    <location>
        <begin position="11"/>
        <end position="200"/>
    </location>
</feature>
<evidence type="ECO:0000313" key="5">
    <source>
        <dbReference type="Proteomes" id="UP001056035"/>
    </source>
</evidence>
<evidence type="ECO:0000259" key="3">
    <source>
        <dbReference type="SMART" id="SM00382"/>
    </source>
</evidence>
<name>A0ABY5DTY8_9ACTN</name>
<evidence type="ECO:0000313" key="4">
    <source>
        <dbReference type="EMBL" id="UTI64945.1"/>
    </source>
</evidence>
<protein>
    <submittedName>
        <fullName evidence="4">AAA family ATPase</fullName>
    </submittedName>
</protein>
<evidence type="ECO:0000256" key="2">
    <source>
        <dbReference type="ARBA" id="ARBA00022840"/>
    </source>
</evidence>